<keyword evidence="9" id="KW-1185">Reference proteome</keyword>
<dbReference type="InterPro" id="IPR013325">
    <property type="entry name" value="RNA_pol_sigma_r2"/>
</dbReference>
<organism evidence="8 9">
    <name type="scientific">Hymenobacter metallilatus</name>
    <dbReference type="NCBI Taxonomy" id="2493666"/>
    <lineage>
        <taxon>Bacteria</taxon>
        <taxon>Pseudomonadati</taxon>
        <taxon>Bacteroidota</taxon>
        <taxon>Cytophagia</taxon>
        <taxon>Cytophagales</taxon>
        <taxon>Hymenobacteraceae</taxon>
        <taxon>Hymenobacter</taxon>
    </lineage>
</organism>
<gene>
    <name evidence="8" type="ORF">EI290_00115</name>
</gene>
<evidence type="ECO:0000259" key="7">
    <source>
        <dbReference type="Pfam" id="PF08281"/>
    </source>
</evidence>
<dbReference type="InterPro" id="IPR013249">
    <property type="entry name" value="RNA_pol_sigma70_r4_t2"/>
</dbReference>
<reference evidence="8 9" key="1">
    <citation type="submission" date="2018-12" db="EMBL/GenBank/DDBJ databases">
        <authorList>
            <person name="Feng G."/>
            <person name="Zhu H."/>
        </authorList>
    </citation>
    <scope>NUCLEOTIDE SEQUENCE [LARGE SCALE GENOMIC DNA]</scope>
    <source>
        <strain evidence="8 9">9PBR-2</strain>
    </source>
</reference>
<proteinExistence type="inferred from homology"/>
<evidence type="ECO:0000256" key="1">
    <source>
        <dbReference type="ARBA" id="ARBA00010641"/>
    </source>
</evidence>
<sequence>MAATSPLSDEHLMLQVQADDLDQLTLLFERYHGPLFGFLTRLNGGNREVGRDLTQNVFLRVLKYRHTFQPTLSFRTWVYQLARHVHADHWQRHRPTTDLDHLEQTPGYHHAAQHHHATTDCAQSVQEALSLLPAAQREVLLLHRFQGFSYAEIGEMLGCSEGAARVKAHRALEALRAVYFH</sequence>
<dbReference type="InterPro" id="IPR036388">
    <property type="entry name" value="WH-like_DNA-bd_sf"/>
</dbReference>
<dbReference type="Proteomes" id="UP000280066">
    <property type="component" value="Unassembled WGS sequence"/>
</dbReference>
<protein>
    <submittedName>
        <fullName evidence="8">RNA polymerase sigma factor</fullName>
    </submittedName>
</protein>
<dbReference type="InterPro" id="IPR014284">
    <property type="entry name" value="RNA_pol_sigma-70_dom"/>
</dbReference>
<dbReference type="SUPFAM" id="SSF88659">
    <property type="entry name" value="Sigma3 and sigma4 domains of RNA polymerase sigma factors"/>
    <property type="match status" value="1"/>
</dbReference>
<dbReference type="SUPFAM" id="SSF88946">
    <property type="entry name" value="Sigma2 domain of RNA polymerase sigma factors"/>
    <property type="match status" value="1"/>
</dbReference>
<dbReference type="Gene3D" id="1.10.1740.10">
    <property type="match status" value="1"/>
</dbReference>
<dbReference type="NCBIfam" id="TIGR02937">
    <property type="entry name" value="sigma70-ECF"/>
    <property type="match status" value="1"/>
</dbReference>
<keyword evidence="4" id="KW-0238">DNA-binding</keyword>
<keyword evidence="5" id="KW-0804">Transcription</keyword>
<feature type="domain" description="RNA polymerase sigma-70 region 2" evidence="6">
    <location>
        <begin position="27"/>
        <end position="94"/>
    </location>
</feature>
<dbReference type="EMBL" id="RWIS01000001">
    <property type="protein sequence ID" value="RSK37107.1"/>
    <property type="molecule type" value="Genomic_DNA"/>
</dbReference>
<evidence type="ECO:0000256" key="5">
    <source>
        <dbReference type="ARBA" id="ARBA00023163"/>
    </source>
</evidence>
<dbReference type="GO" id="GO:0003677">
    <property type="term" value="F:DNA binding"/>
    <property type="evidence" value="ECO:0007669"/>
    <property type="project" value="UniProtKB-KW"/>
</dbReference>
<evidence type="ECO:0000256" key="2">
    <source>
        <dbReference type="ARBA" id="ARBA00023015"/>
    </source>
</evidence>
<accession>A0A3R9M4Q3</accession>
<evidence type="ECO:0000256" key="3">
    <source>
        <dbReference type="ARBA" id="ARBA00023082"/>
    </source>
</evidence>
<dbReference type="Gene3D" id="1.10.10.10">
    <property type="entry name" value="Winged helix-like DNA-binding domain superfamily/Winged helix DNA-binding domain"/>
    <property type="match status" value="1"/>
</dbReference>
<dbReference type="GO" id="GO:0006352">
    <property type="term" value="P:DNA-templated transcription initiation"/>
    <property type="evidence" value="ECO:0007669"/>
    <property type="project" value="InterPro"/>
</dbReference>
<evidence type="ECO:0000313" key="9">
    <source>
        <dbReference type="Proteomes" id="UP000280066"/>
    </source>
</evidence>
<keyword evidence="3" id="KW-0731">Sigma factor</keyword>
<dbReference type="InterPro" id="IPR013324">
    <property type="entry name" value="RNA_pol_sigma_r3/r4-like"/>
</dbReference>
<dbReference type="CDD" id="cd06171">
    <property type="entry name" value="Sigma70_r4"/>
    <property type="match status" value="1"/>
</dbReference>
<dbReference type="InterPro" id="IPR039425">
    <property type="entry name" value="RNA_pol_sigma-70-like"/>
</dbReference>
<evidence type="ECO:0000313" key="8">
    <source>
        <dbReference type="EMBL" id="RSK37107.1"/>
    </source>
</evidence>
<keyword evidence="2" id="KW-0805">Transcription regulation</keyword>
<comment type="caution">
    <text evidence="8">The sequence shown here is derived from an EMBL/GenBank/DDBJ whole genome shotgun (WGS) entry which is preliminary data.</text>
</comment>
<dbReference type="PANTHER" id="PTHR43133:SF8">
    <property type="entry name" value="RNA POLYMERASE SIGMA FACTOR HI_1459-RELATED"/>
    <property type="match status" value="1"/>
</dbReference>
<dbReference type="Pfam" id="PF08281">
    <property type="entry name" value="Sigma70_r4_2"/>
    <property type="match status" value="1"/>
</dbReference>
<feature type="domain" description="RNA polymerase sigma factor 70 region 4 type 2" evidence="7">
    <location>
        <begin position="123"/>
        <end position="175"/>
    </location>
</feature>
<dbReference type="Pfam" id="PF04542">
    <property type="entry name" value="Sigma70_r2"/>
    <property type="match status" value="1"/>
</dbReference>
<dbReference type="GO" id="GO:0016987">
    <property type="term" value="F:sigma factor activity"/>
    <property type="evidence" value="ECO:0007669"/>
    <property type="project" value="UniProtKB-KW"/>
</dbReference>
<dbReference type="OrthoDB" id="9798255at2"/>
<name>A0A3R9M4Q3_9BACT</name>
<evidence type="ECO:0000259" key="6">
    <source>
        <dbReference type="Pfam" id="PF04542"/>
    </source>
</evidence>
<dbReference type="AlphaFoldDB" id="A0A3R9M4Q3"/>
<dbReference type="InterPro" id="IPR007627">
    <property type="entry name" value="RNA_pol_sigma70_r2"/>
</dbReference>
<dbReference type="PANTHER" id="PTHR43133">
    <property type="entry name" value="RNA POLYMERASE ECF-TYPE SIGMA FACTO"/>
    <property type="match status" value="1"/>
</dbReference>
<dbReference type="RefSeq" id="WP_125425419.1">
    <property type="nucleotide sequence ID" value="NZ_RWIS01000001.1"/>
</dbReference>
<evidence type="ECO:0000256" key="4">
    <source>
        <dbReference type="ARBA" id="ARBA00023125"/>
    </source>
</evidence>
<comment type="similarity">
    <text evidence="1">Belongs to the sigma-70 factor family. ECF subfamily.</text>
</comment>